<dbReference type="EMBL" id="QOHO01000107">
    <property type="protein sequence ID" value="RFZ75999.1"/>
    <property type="molecule type" value="Genomic_DNA"/>
</dbReference>
<sequence>MGILEEIRECFASTQNGARDIKSLTSEYPAMVIRSNEGYGVAIVFDDERDISEKFANSNLYTQKLAIGGKEKKYLILRCALDSLRYEFATVCAQFIEPGINGIDRKNLLADPLAWWKQWRELLGNAIFQRKPYSVIAEMIVLDELYIHDNTIEWSAVHAGSHDIEGNQDSYEVKSTIKRYGATITIAGQHQLQSLKRLQLYFCRLEQSKIGVSINDMKDKLVSDGYDKEKIEQQLYQLGYEYGSSVREEKYKVLEKRKYEVDDKFPKITKSSFKNDHIPESVIQITYTIDLDGLEYTVW</sequence>
<dbReference type="OrthoDB" id="2808696at2"/>
<dbReference type="InterPro" id="IPR025534">
    <property type="entry name" value="DUF4420"/>
</dbReference>
<evidence type="ECO:0000313" key="1">
    <source>
        <dbReference type="EMBL" id="RFZ75999.1"/>
    </source>
</evidence>
<evidence type="ECO:0000313" key="2">
    <source>
        <dbReference type="Proteomes" id="UP000260680"/>
    </source>
</evidence>
<accession>A0A3E2N4T2</accession>
<proteinExistence type="predicted"/>
<dbReference type="Proteomes" id="UP000260680">
    <property type="component" value="Unassembled WGS sequence"/>
</dbReference>
<comment type="caution">
    <text evidence="1">The sequence shown here is derived from an EMBL/GenBank/DDBJ whole genome shotgun (WGS) entry which is preliminary data.</text>
</comment>
<reference evidence="1 2" key="1">
    <citation type="submission" date="2018-07" db="EMBL/GenBank/DDBJ databases">
        <title>New species, Clostridium PI-S10-A1B.</title>
        <authorList>
            <person name="Krishna G."/>
            <person name="Summeta K."/>
            <person name="Shikha S."/>
            <person name="Prabhu P.B."/>
            <person name="Suresh K."/>
        </authorList>
    </citation>
    <scope>NUCLEOTIDE SEQUENCE [LARGE SCALE GENOMIC DNA]</scope>
    <source>
        <strain evidence="1 2">PI-S10-A1B</strain>
    </source>
</reference>
<name>A0A3E2N4T2_9FIRM</name>
<gene>
    <name evidence="1" type="ORF">DS742_25680</name>
</gene>
<organism evidence="1 2">
    <name type="scientific">Lacrimispora amygdalina</name>
    <dbReference type="NCBI Taxonomy" id="253257"/>
    <lineage>
        <taxon>Bacteria</taxon>
        <taxon>Bacillati</taxon>
        <taxon>Bacillota</taxon>
        <taxon>Clostridia</taxon>
        <taxon>Lachnospirales</taxon>
        <taxon>Lachnospiraceae</taxon>
        <taxon>Lacrimispora</taxon>
    </lineage>
</organism>
<dbReference type="RefSeq" id="WP_117419782.1">
    <property type="nucleotide sequence ID" value="NZ_QOHO01000107.1"/>
</dbReference>
<protein>
    <submittedName>
        <fullName evidence="1">PD-(D/E)XK motif protein</fullName>
    </submittedName>
</protein>
<dbReference type="Pfam" id="PF14390">
    <property type="entry name" value="DUF4420"/>
    <property type="match status" value="1"/>
</dbReference>
<dbReference type="AlphaFoldDB" id="A0A3E2N4T2"/>